<dbReference type="Proteomes" id="UP001365931">
    <property type="component" value="Segment"/>
</dbReference>
<gene>
    <name evidence="1" type="ORF">MVUOKPPV_CDS0124</name>
</gene>
<protein>
    <submittedName>
        <fullName evidence="1">Uncharacterized protein</fullName>
    </submittedName>
</protein>
<name>A0ACD5FRP0_9CAUD</name>
<accession>A0ACD5FRP0</accession>
<proteinExistence type="predicted"/>
<sequence length="85" mass="10182">MPSRSVLRRDAPPLLYLGVRSFTWSKLIFIFLLCSIDFCFYICYPKHEVRRAKRGEILVFVMCIYYIYCTEYHRSVMLLNDSTIV</sequence>
<dbReference type="EMBL" id="PQ360875">
    <property type="protein sequence ID" value="XKX17521.1"/>
    <property type="molecule type" value="Genomic_DNA"/>
</dbReference>
<reference evidence="1" key="1">
    <citation type="submission" date="2024-09" db="EMBL/GenBank/DDBJ databases">
        <title>The complete genome of Klebsiella pneumoniae phage phi1_175008.</title>
        <authorList>
            <person name="Li J."/>
            <person name="Feng Y."/>
            <person name="Zong Z."/>
        </authorList>
    </citation>
    <scope>NUCLEOTIDE SEQUENCE</scope>
</reference>
<organism evidence="1 2">
    <name type="scientific">Klebsiella phage phi1_175008</name>
    <dbReference type="NCBI Taxonomy" id="3127744"/>
    <lineage>
        <taxon>Viruses</taxon>
        <taxon>Duplodnaviria</taxon>
        <taxon>Heunggongvirae</taxon>
        <taxon>Uroviricota</taxon>
        <taxon>Caudoviricetes</taxon>
        <taxon>Stephanstirmvirinae</taxon>
    </lineage>
</organism>
<evidence type="ECO:0000313" key="2">
    <source>
        <dbReference type="Proteomes" id="UP001365931"/>
    </source>
</evidence>
<evidence type="ECO:0000313" key="1">
    <source>
        <dbReference type="EMBL" id="XKX17521.1"/>
    </source>
</evidence>